<name>E8X4G5_GRATM</name>
<dbReference type="AlphaFoldDB" id="E8X4G5"/>
<reference evidence="2" key="1">
    <citation type="submission" date="2011-01" db="EMBL/GenBank/DDBJ databases">
        <title>Complete sequence of chromosome of Acidobacterium sp. MP5ACTX9.</title>
        <authorList>
            <consortium name="US DOE Joint Genome Institute"/>
            <person name="Lucas S."/>
            <person name="Copeland A."/>
            <person name="Lapidus A."/>
            <person name="Cheng J.-F."/>
            <person name="Goodwin L."/>
            <person name="Pitluck S."/>
            <person name="Teshima H."/>
            <person name="Detter J.C."/>
            <person name="Han C."/>
            <person name="Tapia R."/>
            <person name="Land M."/>
            <person name="Hauser L."/>
            <person name="Kyrpides N."/>
            <person name="Ivanova N."/>
            <person name="Ovchinnikova G."/>
            <person name="Pagani I."/>
            <person name="Rawat S.R."/>
            <person name="Mannisto M."/>
            <person name="Haggblom M.M."/>
            <person name="Woyke T."/>
        </authorList>
    </citation>
    <scope>NUCLEOTIDE SEQUENCE [LARGE SCALE GENOMIC DNA]</scope>
    <source>
        <strain evidence="2">MP5ACTX9</strain>
    </source>
</reference>
<dbReference type="OrthoDB" id="1550476at2"/>
<keyword evidence="2" id="KW-1185">Reference proteome</keyword>
<dbReference type="EMBL" id="CP002480">
    <property type="protein sequence ID" value="ADW68292.1"/>
    <property type="molecule type" value="Genomic_DNA"/>
</dbReference>
<evidence type="ECO:0000313" key="1">
    <source>
        <dbReference type="EMBL" id="ADW68292.1"/>
    </source>
</evidence>
<dbReference type="PaxDb" id="1198114-AciX9_1229"/>
<protein>
    <submittedName>
        <fullName evidence="1">Uncharacterized protein</fullName>
    </submittedName>
</protein>
<dbReference type="HOGENOM" id="CLU_500349_0_0_0"/>
<dbReference type="Proteomes" id="UP000000343">
    <property type="component" value="Chromosome"/>
</dbReference>
<dbReference type="eggNOG" id="ENOG502ZAJX">
    <property type="taxonomic scope" value="Bacteria"/>
</dbReference>
<organism evidence="2">
    <name type="scientific">Granulicella tundricola (strain ATCC BAA-1859 / DSM 23138 / MP5ACTX9)</name>
    <dbReference type="NCBI Taxonomy" id="1198114"/>
    <lineage>
        <taxon>Bacteria</taxon>
        <taxon>Pseudomonadati</taxon>
        <taxon>Acidobacteriota</taxon>
        <taxon>Terriglobia</taxon>
        <taxon>Terriglobales</taxon>
        <taxon>Acidobacteriaceae</taxon>
        <taxon>Granulicella</taxon>
    </lineage>
</organism>
<evidence type="ECO:0000313" key="2">
    <source>
        <dbReference type="Proteomes" id="UP000000343"/>
    </source>
</evidence>
<dbReference type="KEGG" id="acm:AciX9_1229"/>
<dbReference type="RefSeq" id="WP_013579615.1">
    <property type="nucleotide sequence ID" value="NC_015064.1"/>
</dbReference>
<sequence length="544" mass="57664">MTTIRSTWTRPAPTLTGLLPSTAWSGSATMPIPHGTLMAQNDATTLSIGIDITDETGAANPDDYFWFIVDINDNGVIDSKRDILFGEWPGNPNRLGLWYMAAPNETWPAPNTQVIASKVMQGFGASTNSATAHRQWQITFTLNELGITLDPTAPAPVVRFGLRIATLSAAFLGETPPTPLASFTNFNEIILSTAPTLPATGPSGPVIASIGLIGTGLIGADGYCNVPATYIIKPVEAAFSGTLNFISNVGAVTSLWAAGATKYKVFRRFGLTPAAAAAAPWLPILQAWTNFEVVGTTDVWQSFGPDSAGFYPLVNPGLSYTTQDLIFQWSTGAESDGVHQFEFAFFNASGTSIASTPQIVTLKLDNQAPIVDLTNVLHAGAPVASCAIVNLTSITDGVQIQYEAFQPEGDLESFALTALYGHGQYSPIYSDAYAAHASPTHIWQGVSTDTQPVPPALWVPPGTCAYLFQIQAWSRTTDGYSYPVIQSTDFQTVTLIKPGIILKPLPILAPIHATPTGFGPPPVLGTTTLAPVSVLPPAVEPLKS</sequence>
<proteinExistence type="predicted"/>
<accession>E8X4G5</accession>
<gene>
    <name evidence="1" type="ordered locus">AciX9_1229</name>
</gene>